<evidence type="ECO:0000256" key="1">
    <source>
        <dbReference type="ARBA" id="ARBA00000822"/>
    </source>
</evidence>
<dbReference type="PANTHER" id="PTHR23301">
    <property type="entry name" value="CHITIN BINDING PERITROPHIN-A"/>
    <property type="match status" value="1"/>
</dbReference>
<sequence>MLGLLVAISAVACYAGALSITNVTLPDRSAGWVYLRYSPDPTWVNRIEFRCEYSISPAPATPPTITWLKHPADCAQFYTCSGGLSYGTNTCPAGLVFNQDLQLCDWANNVICL</sequence>
<evidence type="ECO:0000313" key="11">
    <source>
        <dbReference type="EMBL" id="EEN56996.1"/>
    </source>
</evidence>
<feature type="signal peptide" evidence="9">
    <location>
        <begin position="1"/>
        <end position="17"/>
    </location>
</feature>
<dbReference type="InterPro" id="IPR002557">
    <property type="entry name" value="Chitin-bd_dom"/>
</dbReference>
<keyword evidence="7" id="KW-1015">Disulfide bond</keyword>
<feature type="chain" id="PRO_5002936020" description="chitinase" evidence="9">
    <location>
        <begin position="18"/>
        <end position="113"/>
    </location>
</feature>
<keyword evidence="6" id="KW-0146">Chitin degradation</keyword>
<dbReference type="InParanoid" id="C3YS91"/>
<evidence type="ECO:0000256" key="8">
    <source>
        <dbReference type="ARBA" id="ARBA00023180"/>
    </source>
</evidence>
<protein>
    <recommendedName>
        <fullName evidence="2">chitinase</fullName>
        <ecNumber evidence="2">3.2.1.14</ecNumber>
    </recommendedName>
</protein>
<feature type="domain" description="Chitin-binding type-2" evidence="10">
    <location>
        <begin position="48"/>
        <end position="113"/>
    </location>
</feature>
<dbReference type="PROSITE" id="PS50940">
    <property type="entry name" value="CHIT_BIND_II"/>
    <property type="match status" value="1"/>
</dbReference>
<keyword evidence="6" id="KW-0119">Carbohydrate metabolism</keyword>
<dbReference type="InterPro" id="IPR051940">
    <property type="entry name" value="Chitin_bind-dev_reg"/>
</dbReference>
<keyword evidence="4 9" id="KW-0732">Signal</keyword>
<dbReference type="InterPro" id="IPR036508">
    <property type="entry name" value="Chitin-bd_dom_sf"/>
</dbReference>
<dbReference type="GO" id="GO:0005576">
    <property type="term" value="C:extracellular region"/>
    <property type="evidence" value="ECO:0007669"/>
    <property type="project" value="InterPro"/>
</dbReference>
<evidence type="ECO:0000256" key="7">
    <source>
        <dbReference type="ARBA" id="ARBA00023157"/>
    </source>
</evidence>
<dbReference type="GO" id="GO:0008061">
    <property type="term" value="F:chitin binding"/>
    <property type="evidence" value="ECO:0007669"/>
    <property type="project" value="UniProtKB-KW"/>
</dbReference>
<gene>
    <name evidence="11" type="ORF">BRAFLDRAFT_96983</name>
</gene>
<keyword evidence="5" id="KW-0677">Repeat</keyword>
<evidence type="ECO:0000256" key="9">
    <source>
        <dbReference type="SAM" id="SignalP"/>
    </source>
</evidence>
<evidence type="ECO:0000256" key="2">
    <source>
        <dbReference type="ARBA" id="ARBA00012729"/>
    </source>
</evidence>
<evidence type="ECO:0000256" key="5">
    <source>
        <dbReference type="ARBA" id="ARBA00022737"/>
    </source>
</evidence>
<evidence type="ECO:0000256" key="6">
    <source>
        <dbReference type="ARBA" id="ARBA00023024"/>
    </source>
</evidence>
<keyword evidence="8" id="KW-0325">Glycoprotein</keyword>
<dbReference type="EC" id="3.2.1.14" evidence="2"/>
<reference evidence="11" key="1">
    <citation type="journal article" date="2008" name="Nature">
        <title>The amphioxus genome and the evolution of the chordate karyotype.</title>
        <authorList>
            <consortium name="US DOE Joint Genome Institute (JGI-PGF)"/>
            <person name="Putnam N.H."/>
            <person name="Butts T."/>
            <person name="Ferrier D.E.K."/>
            <person name="Furlong R.F."/>
            <person name="Hellsten U."/>
            <person name="Kawashima T."/>
            <person name="Robinson-Rechavi M."/>
            <person name="Shoguchi E."/>
            <person name="Terry A."/>
            <person name="Yu J.-K."/>
            <person name="Benito-Gutierrez E.L."/>
            <person name="Dubchak I."/>
            <person name="Garcia-Fernandez J."/>
            <person name="Gibson-Brown J.J."/>
            <person name="Grigoriev I.V."/>
            <person name="Horton A.C."/>
            <person name="de Jong P.J."/>
            <person name="Jurka J."/>
            <person name="Kapitonov V.V."/>
            <person name="Kohara Y."/>
            <person name="Kuroki Y."/>
            <person name="Lindquist E."/>
            <person name="Lucas S."/>
            <person name="Osoegawa K."/>
            <person name="Pennacchio L.A."/>
            <person name="Salamov A.A."/>
            <person name="Satou Y."/>
            <person name="Sauka-Spengler T."/>
            <person name="Schmutz J."/>
            <person name="Shin-I T."/>
            <person name="Toyoda A."/>
            <person name="Bronner-Fraser M."/>
            <person name="Fujiyama A."/>
            <person name="Holland L.Z."/>
            <person name="Holland P.W.H."/>
            <person name="Satoh N."/>
            <person name="Rokhsar D.S."/>
        </authorList>
    </citation>
    <scope>NUCLEOTIDE SEQUENCE [LARGE SCALE GENOMIC DNA]</scope>
    <source>
        <strain evidence="11">S238N-H82</strain>
        <tissue evidence="11">Testes</tissue>
    </source>
</reference>
<name>C3YS91_BRAFL</name>
<dbReference type="GO" id="GO:0006032">
    <property type="term" value="P:chitin catabolic process"/>
    <property type="evidence" value="ECO:0007669"/>
    <property type="project" value="UniProtKB-KW"/>
</dbReference>
<evidence type="ECO:0000256" key="4">
    <source>
        <dbReference type="ARBA" id="ARBA00022729"/>
    </source>
</evidence>
<accession>C3YS91</accession>
<dbReference type="Pfam" id="PF01607">
    <property type="entry name" value="CBM_14"/>
    <property type="match status" value="1"/>
</dbReference>
<dbReference type="PANTHER" id="PTHR23301:SF0">
    <property type="entry name" value="CHITIN-BINDING TYPE-2 DOMAIN-CONTAINING PROTEIN-RELATED"/>
    <property type="match status" value="1"/>
</dbReference>
<dbReference type="SMART" id="SM00494">
    <property type="entry name" value="ChtBD2"/>
    <property type="match status" value="1"/>
</dbReference>
<dbReference type="SUPFAM" id="SSF57625">
    <property type="entry name" value="Invertebrate chitin-binding proteins"/>
    <property type="match status" value="1"/>
</dbReference>
<proteinExistence type="predicted"/>
<evidence type="ECO:0000259" key="10">
    <source>
        <dbReference type="PROSITE" id="PS50940"/>
    </source>
</evidence>
<keyword evidence="3" id="KW-0147">Chitin-binding</keyword>
<keyword evidence="6" id="KW-0624">Polysaccharide degradation</keyword>
<comment type="catalytic activity">
    <reaction evidence="1">
        <text>Random endo-hydrolysis of N-acetyl-beta-D-glucosaminide (1-&gt;4)-beta-linkages in chitin and chitodextrins.</text>
        <dbReference type="EC" id="3.2.1.14"/>
    </reaction>
</comment>
<dbReference type="Gene3D" id="2.170.140.10">
    <property type="entry name" value="Chitin binding domain"/>
    <property type="match status" value="1"/>
</dbReference>
<dbReference type="AlphaFoldDB" id="C3YS91"/>
<organism>
    <name type="scientific">Branchiostoma floridae</name>
    <name type="common">Florida lancelet</name>
    <name type="synonym">Amphioxus</name>
    <dbReference type="NCBI Taxonomy" id="7739"/>
    <lineage>
        <taxon>Eukaryota</taxon>
        <taxon>Metazoa</taxon>
        <taxon>Chordata</taxon>
        <taxon>Cephalochordata</taxon>
        <taxon>Leptocardii</taxon>
        <taxon>Amphioxiformes</taxon>
        <taxon>Branchiostomatidae</taxon>
        <taxon>Branchiostoma</taxon>
    </lineage>
</organism>
<dbReference type="GO" id="GO:0008843">
    <property type="term" value="F:endochitinase activity"/>
    <property type="evidence" value="ECO:0007669"/>
    <property type="project" value="UniProtKB-EC"/>
</dbReference>
<evidence type="ECO:0000256" key="3">
    <source>
        <dbReference type="ARBA" id="ARBA00022669"/>
    </source>
</evidence>
<dbReference type="EMBL" id="GG666548">
    <property type="protein sequence ID" value="EEN56996.1"/>
    <property type="molecule type" value="Genomic_DNA"/>
</dbReference>